<evidence type="ECO:0000256" key="1">
    <source>
        <dbReference type="SAM" id="Phobius"/>
    </source>
</evidence>
<keyword evidence="3" id="KW-1185">Reference proteome</keyword>
<dbReference type="EMBL" id="JACVVK020000016">
    <property type="protein sequence ID" value="KAK7504260.1"/>
    <property type="molecule type" value="Genomic_DNA"/>
</dbReference>
<sequence>MITDILLRSKTQNLGTPPPRLHQVNRLMKVSCGGLIGLSVVAVLIVALSVVVFFYPKKVNRVAPTLEESSAANLHRHVTNS</sequence>
<feature type="transmembrane region" description="Helical" evidence="1">
    <location>
        <begin position="30"/>
        <end position="55"/>
    </location>
</feature>
<keyword evidence="1" id="KW-0472">Membrane</keyword>
<keyword evidence="1" id="KW-0812">Transmembrane</keyword>
<evidence type="ECO:0000313" key="2">
    <source>
        <dbReference type="EMBL" id="KAK7504260.1"/>
    </source>
</evidence>
<keyword evidence="1" id="KW-1133">Transmembrane helix</keyword>
<comment type="caution">
    <text evidence="2">The sequence shown here is derived from an EMBL/GenBank/DDBJ whole genome shotgun (WGS) entry which is preliminary data.</text>
</comment>
<name>A0ABD0LX91_9CAEN</name>
<dbReference type="Proteomes" id="UP001519460">
    <property type="component" value="Unassembled WGS sequence"/>
</dbReference>
<dbReference type="AlphaFoldDB" id="A0ABD0LX91"/>
<proteinExistence type="predicted"/>
<accession>A0ABD0LX91</accession>
<reference evidence="2 3" key="1">
    <citation type="journal article" date="2023" name="Sci. Data">
        <title>Genome assembly of the Korean intertidal mud-creeper Batillaria attramentaria.</title>
        <authorList>
            <person name="Patra A.K."/>
            <person name="Ho P.T."/>
            <person name="Jun S."/>
            <person name="Lee S.J."/>
            <person name="Kim Y."/>
            <person name="Won Y.J."/>
        </authorList>
    </citation>
    <scope>NUCLEOTIDE SEQUENCE [LARGE SCALE GENOMIC DNA]</scope>
    <source>
        <strain evidence="2">Wonlab-2016</strain>
    </source>
</reference>
<organism evidence="2 3">
    <name type="scientific">Batillaria attramentaria</name>
    <dbReference type="NCBI Taxonomy" id="370345"/>
    <lineage>
        <taxon>Eukaryota</taxon>
        <taxon>Metazoa</taxon>
        <taxon>Spiralia</taxon>
        <taxon>Lophotrochozoa</taxon>
        <taxon>Mollusca</taxon>
        <taxon>Gastropoda</taxon>
        <taxon>Caenogastropoda</taxon>
        <taxon>Sorbeoconcha</taxon>
        <taxon>Cerithioidea</taxon>
        <taxon>Batillariidae</taxon>
        <taxon>Batillaria</taxon>
    </lineage>
</organism>
<evidence type="ECO:0000313" key="3">
    <source>
        <dbReference type="Proteomes" id="UP001519460"/>
    </source>
</evidence>
<protein>
    <submittedName>
        <fullName evidence="2">Uncharacterized protein</fullName>
    </submittedName>
</protein>
<gene>
    <name evidence="2" type="ORF">BaRGS_00004564</name>
</gene>